<dbReference type="GO" id="GO:0005886">
    <property type="term" value="C:plasma membrane"/>
    <property type="evidence" value="ECO:0007669"/>
    <property type="project" value="TreeGrafter"/>
</dbReference>
<dbReference type="GO" id="GO:0046872">
    <property type="term" value="F:metal ion binding"/>
    <property type="evidence" value="ECO:0007669"/>
    <property type="project" value="UniProtKB-KW"/>
</dbReference>
<dbReference type="SUPFAM" id="SSF81665">
    <property type="entry name" value="Calcium ATPase, transmembrane domain M"/>
    <property type="match status" value="1"/>
</dbReference>
<feature type="domain" description="Cation-transporting P-type ATPase N-terminal" evidence="16">
    <location>
        <begin position="47"/>
        <end position="160"/>
    </location>
</feature>
<feature type="transmembrane region" description="Helical" evidence="15">
    <location>
        <begin position="143"/>
        <end position="161"/>
    </location>
</feature>
<keyword evidence="7" id="KW-0547">Nucleotide-binding</keyword>
<evidence type="ECO:0000256" key="11">
    <source>
        <dbReference type="ARBA" id="ARBA00022967"/>
    </source>
</evidence>
<keyword evidence="14 15" id="KW-0472">Membrane</keyword>
<sequence length="373" mass="41579">MAGAKTAVPKRPFPLMNRKMPVCYGCSLKELRELMAYRGVEGREKIVHDYGDVQELCKRLKTTPNQDAKTFFAYNDAKFWKKSSSVVTQKKMQNNETKKKEQRGGLTEVNDIEKRREIFGSNVIPPQKTKGFLQLVWETLQDVTLIILLLSAAISLGLSFYKPDQSEDASHDESESEANYIEGLAILLAVVVVVLVTAGNDYTKEKQFRGLQAKIEGEHKFAVIRNGEQIQIFVGELVVGDICMVKYGDLLPADGVIIQSSDLKVDESSLTGESDHIKKGVDDDPMLFSDHRHVSAIAETAVVVLLFEVILSSSLDSFSATWLWLQSLGTICKWANRVDAITPPIVRGALCVLWVLLSRSGDHIQQSRFGLKS</sequence>
<dbReference type="EC" id="7.2.2.10" evidence="2"/>
<dbReference type="Gene3D" id="1.20.1110.10">
    <property type="entry name" value="Calcium-transporting ATPase, transmembrane domain"/>
    <property type="match status" value="1"/>
</dbReference>
<dbReference type="Gene3D" id="2.70.150.10">
    <property type="entry name" value="Calcium-transporting ATPase, cytoplasmic transduction domain A"/>
    <property type="match status" value="1"/>
</dbReference>
<evidence type="ECO:0000256" key="2">
    <source>
        <dbReference type="ARBA" id="ARBA00012790"/>
    </source>
</evidence>
<dbReference type="SMART" id="SM00831">
    <property type="entry name" value="Cation_ATPase_N"/>
    <property type="match status" value="1"/>
</dbReference>
<keyword evidence="12 15" id="KW-1133">Transmembrane helix</keyword>
<evidence type="ECO:0000256" key="6">
    <source>
        <dbReference type="ARBA" id="ARBA00022723"/>
    </source>
</evidence>
<accession>A0A915JE79</accession>
<dbReference type="Pfam" id="PF00690">
    <property type="entry name" value="Cation_ATPase_N"/>
    <property type="match status" value="1"/>
</dbReference>
<dbReference type="AlphaFoldDB" id="A0A915JE79"/>
<evidence type="ECO:0000256" key="7">
    <source>
        <dbReference type="ARBA" id="ARBA00022741"/>
    </source>
</evidence>
<dbReference type="InterPro" id="IPR023298">
    <property type="entry name" value="ATPase_P-typ_TM_dom_sf"/>
</dbReference>
<keyword evidence="5 15" id="KW-0812">Transmembrane</keyword>
<name>A0A915JE79_ROMCU</name>
<keyword evidence="4" id="KW-0109">Calcium transport</keyword>
<dbReference type="PANTHER" id="PTHR24093:SF369">
    <property type="entry name" value="CALCIUM-TRANSPORTING ATPASE"/>
    <property type="match status" value="1"/>
</dbReference>
<keyword evidence="10" id="KW-0460">Magnesium</keyword>
<keyword evidence="8" id="KW-0106">Calcium</keyword>
<dbReference type="Pfam" id="PF00122">
    <property type="entry name" value="E1-E2_ATPase"/>
    <property type="match status" value="1"/>
</dbReference>
<dbReference type="FunFam" id="1.20.1110.10:FF:000002">
    <property type="entry name" value="Calcium-transporting ATPase"/>
    <property type="match status" value="1"/>
</dbReference>
<feature type="transmembrane region" description="Helical" evidence="15">
    <location>
        <begin position="181"/>
        <end position="199"/>
    </location>
</feature>
<keyword evidence="13" id="KW-0406">Ion transport</keyword>
<reference evidence="18" key="1">
    <citation type="submission" date="2022-11" db="UniProtKB">
        <authorList>
            <consortium name="WormBaseParasite"/>
        </authorList>
    </citation>
    <scope>IDENTIFICATION</scope>
</reference>
<dbReference type="GO" id="GO:0005388">
    <property type="term" value="F:P-type calcium transporter activity"/>
    <property type="evidence" value="ECO:0007669"/>
    <property type="project" value="UniProtKB-EC"/>
</dbReference>
<evidence type="ECO:0000256" key="14">
    <source>
        <dbReference type="ARBA" id="ARBA00023136"/>
    </source>
</evidence>
<comment type="subcellular location">
    <subcellularLocation>
        <location evidence="1">Endomembrane system</location>
        <topology evidence="1">Multi-pass membrane protein</topology>
    </subcellularLocation>
</comment>
<dbReference type="Proteomes" id="UP000887565">
    <property type="component" value="Unplaced"/>
</dbReference>
<evidence type="ECO:0000259" key="16">
    <source>
        <dbReference type="SMART" id="SM00831"/>
    </source>
</evidence>
<evidence type="ECO:0000256" key="4">
    <source>
        <dbReference type="ARBA" id="ARBA00022568"/>
    </source>
</evidence>
<proteinExistence type="predicted"/>
<evidence type="ECO:0000256" key="3">
    <source>
        <dbReference type="ARBA" id="ARBA00022448"/>
    </source>
</evidence>
<evidence type="ECO:0000256" key="8">
    <source>
        <dbReference type="ARBA" id="ARBA00022837"/>
    </source>
</evidence>
<dbReference type="InterPro" id="IPR004014">
    <property type="entry name" value="ATPase_P-typ_cation-transptr_N"/>
</dbReference>
<keyword evidence="17" id="KW-1185">Reference proteome</keyword>
<keyword evidence="11" id="KW-1278">Translocase</keyword>
<keyword evidence="9" id="KW-0067">ATP-binding</keyword>
<evidence type="ECO:0000256" key="15">
    <source>
        <dbReference type="SAM" id="Phobius"/>
    </source>
</evidence>
<dbReference type="GO" id="GO:0051480">
    <property type="term" value="P:regulation of cytosolic calcium ion concentration"/>
    <property type="evidence" value="ECO:0007669"/>
    <property type="project" value="TreeGrafter"/>
</dbReference>
<dbReference type="OMA" id="ICKWANR"/>
<evidence type="ECO:0000256" key="10">
    <source>
        <dbReference type="ARBA" id="ARBA00022842"/>
    </source>
</evidence>
<evidence type="ECO:0000313" key="17">
    <source>
        <dbReference type="Proteomes" id="UP000887565"/>
    </source>
</evidence>
<evidence type="ECO:0000313" key="18">
    <source>
        <dbReference type="WBParaSite" id="nRc.2.0.1.t23896-RA"/>
    </source>
</evidence>
<dbReference type="GO" id="GO:0005524">
    <property type="term" value="F:ATP binding"/>
    <property type="evidence" value="ECO:0007669"/>
    <property type="project" value="UniProtKB-KW"/>
</dbReference>
<organism evidence="17 18">
    <name type="scientific">Romanomermis culicivorax</name>
    <name type="common">Nematode worm</name>
    <dbReference type="NCBI Taxonomy" id="13658"/>
    <lineage>
        <taxon>Eukaryota</taxon>
        <taxon>Metazoa</taxon>
        <taxon>Ecdysozoa</taxon>
        <taxon>Nematoda</taxon>
        <taxon>Enoplea</taxon>
        <taxon>Dorylaimia</taxon>
        <taxon>Mermithida</taxon>
        <taxon>Mermithoidea</taxon>
        <taxon>Mermithidae</taxon>
        <taxon>Romanomermis</taxon>
    </lineage>
</organism>
<evidence type="ECO:0000256" key="9">
    <source>
        <dbReference type="ARBA" id="ARBA00022840"/>
    </source>
</evidence>
<dbReference type="InterPro" id="IPR059000">
    <property type="entry name" value="ATPase_P-type_domA"/>
</dbReference>
<protein>
    <recommendedName>
        <fullName evidence="2">P-type Ca(2+) transporter</fullName>
        <ecNumber evidence="2">7.2.2.10</ecNumber>
    </recommendedName>
</protein>
<keyword evidence="6" id="KW-0479">Metal-binding</keyword>
<dbReference type="WBParaSite" id="nRc.2.0.1.t23896-RA">
    <property type="protein sequence ID" value="nRc.2.0.1.t23896-RA"/>
    <property type="gene ID" value="nRc.2.0.1.g23896"/>
</dbReference>
<evidence type="ECO:0000256" key="5">
    <source>
        <dbReference type="ARBA" id="ARBA00022692"/>
    </source>
</evidence>
<evidence type="ECO:0000256" key="12">
    <source>
        <dbReference type="ARBA" id="ARBA00022989"/>
    </source>
</evidence>
<keyword evidence="3" id="KW-0813">Transport</keyword>
<evidence type="ECO:0000256" key="13">
    <source>
        <dbReference type="ARBA" id="ARBA00023065"/>
    </source>
</evidence>
<dbReference type="PANTHER" id="PTHR24093">
    <property type="entry name" value="CATION TRANSPORTING ATPASE"/>
    <property type="match status" value="1"/>
</dbReference>
<dbReference type="GO" id="GO:0012505">
    <property type="term" value="C:endomembrane system"/>
    <property type="evidence" value="ECO:0007669"/>
    <property type="project" value="UniProtKB-SubCell"/>
</dbReference>
<evidence type="ECO:0000256" key="1">
    <source>
        <dbReference type="ARBA" id="ARBA00004127"/>
    </source>
</evidence>
<dbReference type="SUPFAM" id="SSF81653">
    <property type="entry name" value="Calcium ATPase, transduction domain A"/>
    <property type="match status" value="1"/>
</dbReference>
<dbReference type="InterPro" id="IPR008250">
    <property type="entry name" value="ATPase_P-typ_transduc_dom_A_sf"/>
</dbReference>